<keyword evidence="2" id="KW-0812">Transmembrane</keyword>
<feature type="region of interest" description="Disordered" evidence="1">
    <location>
        <begin position="36"/>
        <end position="73"/>
    </location>
</feature>
<proteinExistence type="predicted"/>
<feature type="compositionally biased region" description="Low complexity" evidence="1">
    <location>
        <begin position="36"/>
        <end position="49"/>
    </location>
</feature>
<protein>
    <submittedName>
        <fullName evidence="3">Uncharacterized protein</fullName>
    </submittedName>
</protein>
<evidence type="ECO:0000256" key="2">
    <source>
        <dbReference type="SAM" id="Phobius"/>
    </source>
</evidence>
<keyword evidence="4" id="KW-1185">Reference proteome</keyword>
<accession>A0ABS3JAH9</accession>
<dbReference type="Proteomes" id="UP000664628">
    <property type="component" value="Unassembled WGS sequence"/>
</dbReference>
<organism evidence="3 4">
    <name type="scientific">Fibrella forsythiae</name>
    <dbReference type="NCBI Taxonomy" id="2817061"/>
    <lineage>
        <taxon>Bacteria</taxon>
        <taxon>Pseudomonadati</taxon>
        <taxon>Bacteroidota</taxon>
        <taxon>Cytophagia</taxon>
        <taxon>Cytophagales</taxon>
        <taxon>Spirosomataceae</taxon>
        <taxon>Fibrella</taxon>
    </lineage>
</organism>
<name>A0ABS3JAH9_9BACT</name>
<evidence type="ECO:0000313" key="4">
    <source>
        <dbReference type="Proteomes" id="UP000664628"/>
    </source>
</evidence>
<feature type="transmembrane region" description="Helical" evidence="2">
    <location>
        <begin position="6"/>
        <end position="26"/>
    </location>
</feature>
<keyword evidence="2" id="KW-1133">Transmembrane helix</keyword>
<keyword evidence="2" id="KW-0472">Membrane</keyword>
<dbReference type="RefSeq" id="WP_207326918.1">
    <property type="nucleotide sequence ID" value="NZ_JAFMYW010000001.1"/>
</dbReference>
<evidence type="ECO:0000313" key="3">
    <source>
        <dbReference type="EMBL" id="MBO0946991.1"/>
    </source>
</evidence>
<evidence type="ECO:0000256" key="1">
    <source>
        <dbReference type="SAM" id="MobiDB-lite"/>
    </source>
</evidence>
<sequence length="73" mass="7839">MIEKGNINLGLVASIVIGLLIGWLVITMLSRIKRPAPAAERPAPKASEPIGFKADKEATNEPPEPAKPDDDHE</sequence>
<dbReference type="EMBL" id="JAFMYW010000001">
    <property type="protein sequence ID" value="MBO0946991.1"/>
    <property type="molecule type" value="Genomic_DNA"/>
</dbReference>
<reference evidence="3 4" key="1">
    <citation type="submission" date="2021-03" db="EMBL/GenBank/DDBJ databases">
        <title>Fibrella sp. HMF5405 genome sequencing and assembly.</title>
        <authorList>
            <person name="Kang H."/>
            <person name="Kim H."/>
            <person name="Bae S."/>
            <person name="Joh K."/>
        </authorList>
    </citation>
    <scope>NUCLEOTIDE SEQUENCE [LARGE SCALE GENOMIC DNA]</scope>
    <source>
        <strain evidence="3 4">HMF5405</strain>
    </source>
</reference>
<feature type="compositionally biased region" description="Basic and acidic residues" evidence="1">
    <location>
        <begin position="53"/>
        <end position="73"/>
    </location>
</feature>
<comment type="caution">
    <text evidence="3">The sequence shown here is derived from an EMBL/GenBank/DDBJ whole genome shotgun (WGS) entry which is preliminary data.</text>
</comment>
<gene>
    <name evidence="3" type="ORF">J2I46_00240</name>
</gene>